<dbReference type="OrthoDB" id="6019893at2759"/>
<dbReference type="SUPFAM" id="SSF50978">
    <property type="entry name" value="WD40 repeat-like"/>
    <property type="match status" value="1"/>
</dbReference>
<sequence length="1450" mass="167828">MSLLNAFIDSIVCVGFNSERGFTIKKQFDDNNDSPFQSSIKPYVLSMLTADQALYPQSKDNEVIDQYYPSIFYSKSSSVLPLNTKVPKKHIIPIAYNNLPLFCLPEDVKISHQSEDSRIHYIVFTQEDGKRSYAVVLTFPEKFILKSVEPDEDGKYEIEPYVVKQVTKKPKNRIPSSYRYENNTSHRSSTSSGASRMRERSQSNTSLRTSNTNVFNASEPFYLPHCLVLISSHTYWTAMQETISIIHDEILQLKIEPSSNAYKQLIQKYAFLACNTPTPPIPCDHFSLSFSISNNQYLITLDPPINSNRTVLDLDLSILLLKLNIGKLLDVLSAILTQQPIIFFSSDYSKLVTTLECLLYLIYPFKWIHIYIPIVPDGLSDYYLEGPPGSYIMGVHSRHQDIVESLDLCLTCNLDNDDNILIPENIEFHPIPATKLRRFTGPITEHLHNIKTARSLQNIHSLGRLRYDEQRELERQHRIDTNYKIITIFLDLMVDLCDDTLKPIYWKIDHQQKSSSLRRSSTIDLNNRVSNKTIFSKEKYLLSKTEGIEQEFYKLFIDSTAFQLFIEDEMASKIPTEFQKICQLRSLSNQDRSYHFNTELIDDHVESTMSLFETTSNQMLLPLPDWPLNITTHYLDSCIEVFTIELLHAQEERSQPIISVYAYLRGCALLTRGYLLNGLQDLYLIDNENLFPKNYIETMIIPLLSEAHLLDLFRHESFYIESIEWKKIRTNSIDSDMLQSINLEQSDNSLDDNISVKPFNDVTLNTKPTVIKDDLTFEQFYEYVHRLSIIIDKDSATILFRALLHLIKTTNKPVDTFKRNRRWSISGSLSRETVNTFSTQPRENSIQTVSLNSSLSGKIFEVFLETWQHINVEKVRMNSYLPKDRQKNETTLIISSSDIVSKKNEDGKLIVTQRGLYSLIENHSSARLLTELLNIIYIELYQFKTMFTAAKPAIRIYASQTTSSTKNVSVLESNSNPTVMLLFKDIHEQNFWYKIIFEIWSGITIAHKECDTTIFHKISKHIALIDTLTSMDYNEQTLLPNKTIEKPKRNCNLANIDKTIDELTIFTRMRNTGTFKTLNNETRKALHNRLSPSLNETKRYTVSCLVFTENPDNRYSLLWCAYGHKLKMFNTTTWICNPNDISFSSVITCMYSDACDKLWIGCVKGEIFIVDTIQLICKTQLTTIGGQGGCQTMTYDTIQNRMLIGNRSGLITIWNTNNRQRLFEINLEDIYQKSYHMQQKIYKTEMLLNLRNQIEEPKINLSSSTSPTDIISTLSNELKTIQIYDNLLFACYRDDYILIFRIINLDTFIYEDILSVKYTPESSMPIHSFLVYKDQLWISTSCIISVFNINYGNKKNSYHLIMKKHLEDDHLLTMLGFSNYICAGSARGYVYIFRMDNYELYKTFDGHKDGVCCLCSILDMYIISGSQEDDTSIVVWDKEQIKDDIATIRL</sequence>
<feature type="compositionally biased region" description="Low complexity" evidence="1">
    <location>
        <begin position="185"/>
        <end position="195"/>
    </location>
</feature>
<dbReference type="SMART" id="SM00800">
    <property type="entry name" value="uDENN"/>
    <property type="match status" value="1"/>
</dbReference>
<dbReference type="GO" id="GO:0005085">
    <property type="term" value="F:guanyl-nucleotide exchange factor activity"/>
    <property type="evidence" value="ECO:0007669"/>
    <property type="project" value="UniProtKB-ARBA"/>
</dbReference>
<dbReference type="InterPro" id="IPR043153">
    <property type="entry name" value="DENN_C"/>
</dbReference>
<dbReference type="Pfam" id="PF02141">
    <property type="entry name" value="DENN"/>
    <property type="match status" value="1"/>
</dbReference>
<dbReference type="SMART" id="SM00799">
    <property type="entry name" value="DENN"/>
    <property type="match status" value="1"/>
</dbReference>
<dbReference type="Proteomes" id="UP000663877">
    <property type="component" value="Unassembled WGS sequence"/>
</dbReference>
<dbReference type="GO" id="GO:0031410">
    <property type="term" value="C:cytoplasmic vesicle"/>
    <property type="evidence" value="ECO:0007669"/>
    <property type="project" value="TreeGrafter"/>
</dbReference>
<dbReference type="InterPro" id="IPR015943">
    <property type="entry name" value="WD40/YVTN_repeat-like_dom_sf"/>
</dbReference>
<dbReference type="Gene3D" id="3.30.450.200">
    <property type="match status" value="1"/>
</dbReference>
<proteinExistence type="predicted"/>
<accession>A0A814VCZ3</accession>
<dbReference type="SMART" id="SM00320">
    <property type="entry name" value="WD40"/>
    <property type="match status" value="2"/>
</dbReference>
<dbReference type="PANTHER" id="PTHR12296">
    <property type="entry name" value="DENN DOMAIN-CONTAINING PROTEIN 4"/>
    <property type="match status" value="1"/>
</dbReference>
<evidence type="ECO:0000259" key="2">
    <source>
        <dbReference type="PROSITE" id="PS50211"/>
    </source>
</evidence>
<dbReference type="InterPro" id="IPR001194">
    <property type="entry name" value="cDENN_dom"/>
</dbReference>
<dbReference type="InterPro" id="IPR036322">
    <property type="entry name" value="WD40_repeat_dom_sf"/>
</dbReference>
<reference evidence="3" key="1">
    <citation type="submission" date="2021-02" db="EMBL/GenBank/DDBJ databases">
        <authorList>
            <person name="Nowell W R."/>
        </authorList>
    </citation>
    <scope>NUCLEOTIDE SEQUENCE</scope>
</reference>
<dbReference type="PROSITE" id="PS50211">
    <property type="entry name" value="DENN"/>
    <property type="match status" value="1"/>
</dbReference>
<dbReference type="InterPro" id="IPR037516">
    <property type="entry name" value="Tripartite_DENN"/>
</dbReference>
<comment type="caution">
    <text evidence="3">The sequence shown here is derived from an EMBL/GenBank/DDBJ whole genome shotgun (WGS) entry which is preliminary data.</text>
</comment>
<dbReference type="GO" id="GO:0032483">
    <property type="term" value="P:regulation of Rab protein signal transduction"/>
    <property type="evidence" value="ECO:0007669"/>
    <property type="project" value="TreeGrafter"/>
</dbReference>
<name>A0A814VCZ3_9BILA</name>
<keyword evidence="5" id="KW-1185">Reference proteome</keyword>
<feature type="domain" description="UDENN" evidence="2">
    <location>
        <begin position="52"/>
        <end position="576"/>
    </location>
</feature>
<dbReference type="Proteomes" id="UP000663832">
    <property type="component" value="Unassembled WGS sequence"/>
</dbReference>
<dbReference type="PANTHER" id="PTHR12296:SF21">
    <property type="entry name" value="DENN DOMAIN-CONTAINING PROTEIN 3"/>
    <property type="match status" value="1"/>
</dbReference>
<gene>
    <name evidence="4" type="ORF">BJG266_LOCUS32133</name>
    <name evidence="3" type="ORF">QVE165_LOCUS24991</name>
</gene>
<dbReference type="InterPro" id="IPR005113">
    <property type="entry name" value="uDENN_dom"/>
</dbReference>
<dbReference type="Gene3D" id="2.130.10.10">
    <property type="entry name" value="YVTN repeat-like/Quinoprotein amine dehydrogenase"/>
    <property type="match status" value="1"/>
</dbReference>
<dbReference type="EMBL" id="CAJNOI010000517">
    <property type="protein sequence ID" value="CAF1298187.1"/>
    <property type="molecule type" value="Genomic_DNA"/>
</dbReference>
<evidence type="ECO:0000313" key="3">
    <source>
        <dbReference type="EMBL" id="CAF1186453.1"/>
    </source>
</evidence>
<evidence type="ECO:0000313" key="4">
    <source>
        <dbReference type="EMBL" id="CAF1298187.1"/>
    </source>
</evidence>
<feature type="region of interest" description="Disordered" evidence="1">
    <location>
        <begin position="173"/>
        <end position="210"/>
    </location>
</feature>
<dbReference type="EMBL" id="CAJNOM010000178">
    <property type="protein sequence ID" value="CAF1186453.1"/>
    <property type="molecule type" value="Genomic_DNA"/>
</dbReference>
<dbReference type="InterPro" id="IPR051696">
    <property type="entry name" value="DENN_Domain_GEFs"/>
</dbReference>
<dbReference type="Gene3D" id="3.40.50.11500">
    <property type="match status" value="1"/>
</dbReference>
<evidence type="ECO:0000256" key="1">
    <source>
        <dbReference type="SAM" id="MobiDB-lite"/>
    </source>
</evidence>
<organism evidence="3 5">
    <name type="scientific">Adineta steineri</name>
    <dbReference type="NCBI Taxonomy" id="433720"/>
    <lineage>
        <taxon>Eukaryota</taxon>
        <taxon>Metazoa</taxon>
        <taxon>Spiralia</taxon>
        <taxon>Gnathifera</taxon>
        <taxon>Rotifera</taxon>
        <taxon>Eurotatoria</taxon>
        <taxon>Bdelloidea</taxon>
        <taxon>Adinetida</taxon>
        <taxon>Adinetidae</taxon>
        <taxon>Adineta</taxon>
    </lineage>
</organism>
<dbReference type="Pfam" id="PF03456">
    <property type="entry name" value="uDENN"/>
    <property type="match status" value="1"/>
</dbReference>
<dbReference type="InterPro" id="IPR001680">
    <property type="entry name" value="WD40_rpt"/>
</dbReference>
<protein>
    <recommendedName>
        <fullName evidence="2">UDENN domain-containing protein</fullName>
    </recommendedName>
</protein>
<evidence type="ECO:0000313" key="5">
    <source>
        <dbReference type="Proteomes" id="UP000663832"/>
    </source>
</evidence>